<dbReference type="InterPro" id="IPR025698">
    <property type="entry name" value="2TM_dom"/>
</dbReference>
<proteinExistence type="predicted"/>
<dbReference type="RefSeq" id="WP_073365334.1">
    <property type="nucleotide sequence ID" value="NZ_FQVQ01000021.1"/>
</dbReference>
<evidence type="ECO:0000313" key="3">
    <source>
        <dbReference type="EMBL" id="SHF81766.1"/>
    </source>
</evidence>
<organism evidence="3 4">
    <name type="scientific">Flavobacterium fontis</name>
    <dbReference type="NCBI Taxonomy" id="1124188"/>
    <lineage>
        <taxon>Bacteria</taxon>
        <taxon>Pseudomonadati</taxon>
        <taxon>Bacteroidota</taxon>
        <taxon>Flavobacteriia</taxon>
        <taxon>Flavobacteriales</taxon>
        <taxon>Flavobacteriaceae</taxon>
        <taxon>Flavobacterium</taxon>
    </lineage>
</organism>
<feature type="transmembrane region" description="Helical" evidence="1">
    <location>
        <begin position="21"/>
        <end position="39"/>
    </location>
</feature>
<keyword evidence="1" id="KW-0472">Membrane</keyword>
<protein>
    <submittedName>
        <fullName evidence="3">2TM domain-containing protein</fullName>
    </submittedName>
</protein>
<dbReference type="OrthoDB" id="1495672at2"/>
<accession>A0A1M5ERI7</accession>
<dbReference type="Proteomes" id="UP000184147">
    <property type="component" value="Unassembled WGS sequence"/>
</dbReference>
<sequence>MTPDEQFAYDAAVKRVKKIKGFYSHLLVYVIVNLLLIVTQVQGLEEGESLWQFRVFSTAFFWGIGLVAHGLSVFIPEYFLGKEWENRKIKAFMEEEQRQQGKSQS</sequence>
<keyword evidence="1" id="KW-1133">Transmembrane helix</keyword>
<keyword evidence="4" id="KW-1185">Reference proteome</keyword>
<evidence type="ECO:0000256" key="1">
    <source>
        <dbReference type="SAM" id="Phobius"/>
    </source>
</evidence>
<evidence type="ECO:0000313" key="4">
    <source>
        <dbReference type="Proteomes" id="UP000184147"/>
    </source>
</evidence>
<feature type="domain" description="2TM" evidence="2">
    <location>
        <begin position="12"/>
        <end position="94"/>
    </location>
</feature>
<evidence type="ECO:0000259" key="2">
    <source>
        <dbReference type="Pfam" id="PF13239"/>
    </source>
</evidence>
<dbReference type="AlphaFoldDB" id="A0A1M5ERI7"/>
<gene>
    <name evidence="3" type="ORF">SAMN05444377_12118</name>
</gene>
<name>A0A1M5ERI7_9FLAO</name>
<dbReference type="STRING" id="1124188.SAMN05444377_12118"/>
<feature type="transmembrane region" description="Helical" evidence="1">
    <location>
        <begin position="59"/>
        <end position="80"/>
    </location>
</feature>
<reference evidence="3 4" key="1">
    <citation type="submission" date="2016-11" db="EMBL/GenBank/DDBJ databases">
        <authorList>
            <person name="Jaros S."/>
            <person name="Januszkiewicz K."/>
            <person name="Wedrychowicz H."/>
        </authorList>
    </citation>
    <scope>NUCLEOTIDE SEQUENCE [LARGE SCALE GENOMIC DNA]</scope>
    <source>
        <strain evidence="3 4">DSM 25660</strain>
    </source>
</reference>
<dbReference type="Pfam" id="PF13239">
    <property type="entry name" value="2TM"/>
    <property type="match status" value="1"/>
</dbReference>
<keyword evidence="1" id="KW-0812">Transmembrane</keyword>
<dbReference type="EMBL" id="FQVQ01000021">
    <property type="protein sequence ID" value="SHF81766.1"/>
    <property type="molecule type" value="Genomic_DNA"/>
</dbReference>